<evidence type="ECO:0000256" key="8">
    <source>
        <dbReference type="SAM" id="Phobius"/>
    </source>
</evidence>
<comment type="subcellular location">
    <subcellularLocation>
        <location evidence="1">Cell membrane</location>
        <topology evidence="1">Multi-pass membrane protein</topology>
    </subcellularLocation>
</comment>
<dbReference type="PANTHER" id="PTHR32024">
    <property type="entry name" value="TRK SYSTEM POTASSIUM UPTAKE PROTEIN TRKG-RELATED"/>
    <property type="match status" value="1"/>
</dbReference>
<keyword evidence="6" id="KW-0406">Ion transport</keyword>
<feature type="transmembrane region" description="Helical" evidence="8">
    <location>
        <begin position="341"/>
        <end position="361"/>
    </location>
</feature>
<dbReference type="EMBL" id="DRBW01000094">
    <property type="protein sequence ID" value="HDM90061.1"/>
    <property type="molecule type" value="Genomic_DNA"/>
</dbReference>
<keyword evidence="5 8" id="KW-1133">Transmembrane helix</keyword>
<sequence length="448" mass="48274">MRKINPFKLLVLGYIGIILLGALLLLLPLSRRGPLSPIDALFTATSAVCVTGLIVKDTATFFTAFGKGVLLLLIQIGGLGYMTFATLILFILGKKGSLALRMTMAESFPELTIGNVYNFSKRIAIYAFSMEAAGAALLYAGFSRYGIENSFGHALFNSVSAFCNAGFSTFSDSLSRFRGDPLVVLPVMFLFITGGLGFFVLDDLERRFLKRSERRLLLHTKVVLLSTISLIIAGAVFLFFCEYRGEFAAYGLSEKVLAALFQATTPRTAGFSTVDIGKLAPASLLLIIFLMVVGGSPGGTAGGVKTTALSGLLIWIKAYLSGKEEAHFMGRKLSEDTIKRIFSVWTLAATTLFISSFVVALSESSGLRSYGFLPYFFEVASAFGTVGLSTGSHIQAYVSLARDFSTAGKGVIIITMLTGRVGVLSMAAFLVRKKRDYISHIEGKFIVG</sequence>
<proteinExistence type="predicted"/>
<accession>A0A7C0X915</accession>
<evidence type="ECO:0000256" key="1">
    <source>
        <dbReference type="ARBA" id="ARBA00004651"/>
    </source>
</evidence>
<dbReference type="GO" id="GO:0008324">
    <property type="term" value="F:monoatomic cation transmembrane transporter activity"/>
    <property type="evidence" value="ECO:0007669"/>
    <property type="project" value="InterPro"/>
</dbReference>
<name>A0A7C0X915_UNCW3</name>
<evidence type="ECO:0000256" key="2">
    <source>
        <dbReference type="ARBA" id="ARBA00022448"/>
    </source>
</evidence>
<evidence type="ECO:0000313" key="9">
    <source>
        <dbReference type="EMBL" id="HDM90061.1"/>
    </source>
</evidence>
<feature type="transmembrane region" description="Helical" evidence="8">
    <location>
        <begin position="276"/>
        <end position="296"/>
    </location>
</feature>
<feature type="transmembrane region" description="Helical" evidence="8">
    <location>
        <begin position="222"/>
        <end position="241"/>
    </location>
</feature>
<dbReference type="Pfam" id="PF02386">
    <property type="entry name" value="TrkH"/>
    <property type="match status" value="1"/>
</dbReference>
<evidence type="ECO:0000256" key="6">
    <source>
        <dbReference type="ARBA" id="ARBA00023065"/>
    </source>
</evidence>
<evidence type="ECO:0000256" key="7">
    <source>
        <dbReference type="ARBA" id="ARBA00023136"/>
    </source>
</evidence>
<evidence type="ECO:0000256" key="3">
    <source>
        <dbReference type="ARBA" id="ARBA00022475"/>
    </source>
</evidence>
<protein>
    <recommendedName>
        <fullName evidence="10">Trk family potassium uptake protein</fullName>
    </recommendedName>
</protein>
<evidence type="ECO:0000256" key="4">
    <source>
        <dbReference type="ARBA" id="ARBA00022692"/>
    </source>
</evidence>
<feature type="transmembrane region" description="Helical" evidence="8">
    <location>
        <begin position="123"/>
        <end position="142"/>
    </location>
</feature>
<keyword evidence="4 8" id="KW-0812">Transmembrane</keyword>
<organism evidence="9">
    <name type="scientific">candidate division WOR-3 bacterium</name>
    <dbReference type="NCBI Taxonomy" id="2052148"/>
    <lineage>
        <taxon>Bacteria</taxon>
        <taxon>Bacteria division WOR-3</taxon>
    </lineage>
</organism>
<feature type="transmembrane region" description="Helical" evidence="8">
    <location>
        <begin position="7"/>
        <end position="29"/>
    </location>
</feature>
<evidence type="ECO:0008006" key="10">
    <source>
        <dbReference type="Google" id="ProtNLM"/>
    </source>
</evidence>
<keyword evidence="3" id="KW-1003">Cell membrane</keyword>
<comment type="caution">
    <text evidence="9">The sequence shown here is derived from an EMBL/GenBank/DDBJ whole genome shotgun (WGS) entry which is preliminary data.</text>
</comment>
<evidence type="ECO:0000256" key="5">
    <source>
        <dbReference type="ARBA" id="ARBA00022989"/>
    </source>
</evidence>
<dbReference type="GO" id="GO:0030001">
    <property type="term" value="P:metal ion transport"/>
    <property type="evidence" value="ECO:0007669"/>
    <property type="project" value="UniProtKB-ARBA"/>
</dbReference>
<reference evidence="9" key="1">
    <citation type="journal article" date="2020" name="mSystems">
        <title>Genome- and Community-Level Interaction Insights into Carbon Utilization and Element Cycling Functions of Hydrothermarchaeota in Hydrothermal Sediment.</title>
        <authorList>
            <person name="Zhou Z."/>
            <person name="Liu Y."/>
            <person name="Xu W."/>
            <person name="Pan J."/>
            <person name="Luo Z.H."/>
            <person name="Li M."/>
        </authorList>
    </citation>
    <scope>NUCLEOTIDE SEQUENCE [LARGE SCALE GENOMIC DNA]</scope>
    <source>
        <strain evidence="9">HyVt-237</strain>
    </source>
</reference>
<keyword evidence="2" id="KW-0813">Transport</keyword>
<dbReference type="InterPro" id="IPR003445">
    <property type="entry name" value="Cat_transpt"/>
</dbReference>
<keyword evidence="7 8" id="KW-0472">Membrane</keyword>
<feature type="transmembrane region" description="Helical" evidence="8">
    <location>
        <begin position="410"/>
        <end position="431"/>
    </location>
</feature>
<dbReference type="Proteomes" id="UP000885931">
    <property type="component" value="Unassembled WGS sequence"/>
</dbReference>
<feature type="transmembrane region" description="Helical" evidence="8">
    <location>
        <begin position="183"/>
        <end position="201"/>
    </location>
</feature>
<dbReference type="PANTHER" id="PTHR32024:SF1">
    <property type="entry name" value="KTR SYSTEM POTASSIUM UPTAKE PROTEIN B"/>
    <property type="match status" value="1"/>
</dbReference>
<gene>
    <name evidence="9" type="ORF">ENG67_02505</name>
</gene>
<dbReference type="AlphaFoldDB" id="A0A7C0X915"/>
<feature type="transmembrane region" description="Helical" evidence="8">
    <location>
        <begin position="68"/>
        <end position="92"/>
    </location>
</feature>
<dbReference type="GO" id="GO:0005886">
    <property type="term" value="C:plasma membrane"/>
    <property type="evidence" value="ECO:0007669"/>
    <property type="project" value="UniProtKB-SubCell"/>
</dbReference>